<dbReference type="RefSeq" id="WP_188913083.1">
    <property type="nucleotide sequence ID" value="NZ_BMMF01000006.1"/>
</dbReference>
<keyword evidence="3" id="KW-1185">Reference proteome</keyword>
<reference evidence="2 3" key="1">
    <citation type="journal article" date="2014" name="Int. J. Syst. Evol. Microbiol.">
        <title>Complete genome sequence of Corynebacterium casei LMG S-19264T (=DSM 44701T), isolated from a smear-ripened cheese.</title>
        <authorList>
            <consortium name="US DOE Joint Genome Institute (JGI-PGF)"/>
            <person name="Walter F."/>
            <person name="Albersmeier A."/>
            <person name="Kalinowski J."/>
            <person name="Ruckert C."/>
        </authorList>
    </citation>
    <scope>NUCLEOTIDE SEQUENCE [LARGE SCALE GENOMIC DNA]</scope>
    <source>
        <strain evidence="2 3">CGMCC 1.9161</strain>
    </source>
</reference>
<evidence type="ECO:0000256" key="1">
    <source>
        <dbReference type="SAM" id="MobiDB-lite"/>
    </source>
</evidence>
<evidence type="ECO:0000313" key="3">
    <source>
        <dbReference type="Proteomes" id="UP000600449"/>
    </source>
</evidence>
<dbReference type="EMBL" id="BMMF01000006">
    <property type="protein sequence ID" value="GGK35795.1"/>
    <property type="molecule type" value="Genomic_DNA"/>
</dbReference>
<proteinExistence type="predicted"/>
<name>A0A917Q8Q5_9HYPH</name>
<feature type="compositionally biased region" description="Polar residues" evidence="1">
    <location>
        <begin position="28"/>
        <end position="39"/>
    </location>
</feature>
<comment type="caution">
    <text evidence="2">The sequence shown here is derived from an EMBL/GenBank/DDBJ whole genome shotgun (WGS) entry which is preliminary data.</text>
</comment>
<accession>A0A917Q8Q5</accession>
<feature type="region of interest" description="Disordered" evidence="1">
    <location>
        <begin position="1"/>
        <end position="103"/>
    </location>
</feature>
<gene>
    <name evidence="2" type="ORF">GCM10011322_23420</name>
</gene>
<dbReference type="Proteomes" id="UP000600449">
    <property type="component" value="Unassembled WGS sequence"/>
</dbReference>
<feature type="compositionally biased region" description="Basic and acidic residues" evidence="1">
    <location>
        <begin position="1"/>
        <end position="20"/>
    </location>
</feature>
<organism evidence="2 3">
    <name type="scientific">Salinarimonas ramus</name>
    <dbReference type="NCBI Taxonomy" id="690164"/>
    <lineage>
        <taxon>Bacteria</taxon>
        <taxon>Pseudomonadati</taxon>
        <taxon>Pseudomonadota</taxon>
        <taxon>Alphaproteobacteria</taxon>
        <taxon>Hyphomicrobiales</taxon>
        <taxon>Salinarimonadaceae</taxon>
        <taxon>Salinarimonas</taxon>
    </lineage>
</organism>
<feature type="compositionally biased region" description="Basic and acidic residues" evidence="1">
    <location>
        <begin position="41"/>
        <end position="50"/>
    </location>
</feature>
<protein>
    <submittedName>
        <fullName evidence="2">Uncharacterized protein</fullName>
    </submittedName>
</protein>
<feature type="compositionally biased region" description="Basic and acidic residues" evidence="1">
    <location>
        <begin position="67"/>
        <end position="94"/>
    </location>
</feature>
<sequence>MHDPRSQEEKARAALKRNQEMGHAPKQSPLTREPSTTPDTFGEHHGRPPEDYAPQDSPGAPGSDNDPDQHGHGHADTRMGHEHVSDLSDAERVVTGEPAQKKR</sequence>
<evidence type="ECO:0000313" key="2">
    <source>
        <dbReference type="EMBL" id="GGK35795.1"/>
    </source>
</evidence>
<dbReference type="AlphaFoldDB" id="A0A917Q8Q5"/>